<dbReference type="Gene3D" id="3.40.630.30">
    <property type="match status" value="2"/>
</dbReference>
<feature type="domain" description="N-acetyltransferase" evidence="1">
    <location>
        <begin position="26"/>
        <end position="193"/>
    </location>
</feature>
<dbReference type="InterPro" id="IPR000182">
    <property type="entry name" value="GNAT_dom"/>
</dbReference>
<dbReference type="GO" id="GO:1990189">
    <property type="term" value="F:protein N-terminal-serine acetyltransferase activity"/>
    <property type="evidence" value="ECO:0007669"/>
    <property type="project" value="TreeGrafter"/>
</dbReference>
<name>A0A562EMM3_RHORH</name>
<gene>
    <name evidence="2" type="ORF">L618_001400000530</name>
</gene>
<dbReference type="EMBL" id="VLJT01000011">
    <property type="protein sequence ID" value="TWH23079.1"/>
    <property type="molecule type" value="Genomic_DNA"/>
</dbReference>
<dbReference type="PROSITE" id="PS51186">
    <property type="entry name" value="GNAT"/>
    <property type="match status" value="1"/>
</dbReference>
<proteinExistence type="predicted"/>
<dbReference type="InterPro" id="IPR051908">
    <property type="entry name" value="Ribosomal_N-acetyltransferase"/>
</dbReference>
<dbReference type="GO" id="GO:0005737">
    <property type="term" value="C:cytoplasm"/>
    <property type="evidence" value="ECO:0007669"/>
    <property type="project" value="TreeGrafter"/>
</dbReference>
<evidence type="ECO:0000313" key="2">
    <source>
        <dbReference type="EMBL" id="TWH23079.1"/>
    </source>
</evidence>
<dbReference type="GO" id="GO:0008999">
    <property type="term" value="F:protein-N-terminal-alanine acetyltransferase activity"/>
    <property type="evidence" value="ECO:0007669"/>
    <property type="project" value="TreeGrafter"/>
</dbReference>
<sequence>MSTPRTHPVKRGPAELAAVARTGEVIRLRPPRFSDFREWRRIRLRDRAVIEPFWASSPLPWDARHTQDEWVRECLHLRSDRRSLGFVIEVDGHFAGQVNLFGIDSVSRSAELGIWMDSTVGGRVIGHLAVSILMDHAFTTLGLYRLTAPICVENLPASRGADRIGFVREATMKKSFGAGGRRKDHILFAMTADRVPGGGLTARWSDLSAPVVLPVCSVDRRISPRSLATGCRYVLGTAKRLAPGRAALQAAPAHVGGLILRPVHALSAPLLRQHRREEDAVLEGMWQPSSPWAGWSGHAFGYRVEKDGRHFGTVGFEPIDLVRRDATLRVDATGDDSHRALLQAAGWLLDRAFGVLNIERVQTGVDSCNAVAAGFAKALGLTLEGRMRGITTHDDRLRDLDLWAKVADGSADSETHRLDHATPAGE</sequence>
<organism evidence="2 3">
    <name type="scientific">Rhodococcus rhodochrous J45</name>
    <dbReference type="NCBI Taxonomy" id="935266"/>
    <lineage>
        <taxon>Bacteria</taxon>
        <taxon>Bacillati</taxon>
        <taxon>Actinomycetota</taxon>
        <taxon>Actinomycetes</taxon>
        <taxon>Mycobacteriales</taxon>
        <taxon>Nocardiaceae</taxon>
        <taxon>Rhodococcus</taxon>
    </lineage>
</organism>
<protein>
    <submittedName>
        <fullName evidence="2">Ribosomal-protein-alanine N-acetyltransferase</fullName>
    </submittedName>
</protein>
<accession>A0A562EMM3</accession>
<dbReference type="Proteomes" id="UP000317573">
    <property type="component" value="Unassembled WGS sequence"/>
</dbReference>
<dbReference type="PANTHER" id="PTHR43441">
    <property type="entry name" value="RIBOSOMAL-PROTEIN-SERINE ACETYLTRANSFERASE"/>
    <property type="match status" value="1"/>
</dbReference>
<dbReference type="Pfam" id="PF13302">
    <property type="entry name" value="Acetyltransf_3"/>
    <property type="match status" value="1"/>
</dbReference>
<evidence type="ECO:0000259" key="1">
    <source>
        <dbReference type="PROSITE" id="PS51186"/>
    </source>
</evidence>
<evidence type="ECO:0000313" key="3">
    <source>
        <dbReference type="Proteomes" id="UP000317573"/>
    </source>
</evidence>
<keyword evidence="2" id="KW-0808">Transferase</keyword>
<reference evidence="2 3" key="1">
    <citation type="submission" date="2019-07" db="EMBL/GenBank/DDBJ databases">
        <title>Genome sequencing of lignin-degrading bacterial isolates.</title>
        <authorList>
            <person name="Gladden J."/>
        </authorList>
    </citation>
    <scope>NUCLEOTIDE SEQUENCE [LARGE SCALE GENOMIC DNA]</scope>
    <source>
        <strain evidence="2 3">J45</strain>
    </source>
</reference>
<comment type="caution">
    <text evidence="2">The sequence shown here is derived from an EMBL/GenBank/DDBJ whole genome shotgun (WGS) entry which is preliminary data.</text>
</comment>
<dbReference type="InterPro" id="IPR016181">
    <property type="entry name" value="Acyl_CoA_acyltransferase"/>
</dbReference>
<dbReference type="PANTHER" id="PTHR43441:SF10">
    <property type="entry name" value="ACETYLTRANSFERASE"/>
    <property type="match status" value="1"/>
</dbReference>
<dbReference type="AlphaFoldDB" id="A0A562EMM3"/>
<dbReference type="SUPFAM" id="SSF55729">
    <property type="entry name" value="Acyl-CoA N-acyltransferases (Nat)"/>
    <property type="match status" value="2"/>
</dbReference>